<evidence type="ECO:0000313" key="1">
    <source>
        <dbReference type="EMBL" id="ALG84165.1"/>
    </source>
</evidence>
<dbReference type="RefSeq" id="WP_062392139.1">
    <property type="nucleotide sequence ID" value="NZ_CP011853.1"/>
</dbReference>
<dbReference type="InterPro" id="IPR029058">
    <property type="entry name" value="AB_hydrolase_fold"/>
</dbReference>
<evidence type="ECO:0000313" key="2">
    <source>
        <dbReference type="Proteomes" id="UP000063789"/>
    </source>
</evidence>
<evidence type="ECO:0008006" key="3">
    <source>
        <dbReference type="Google" id="ProtNLM"/>
    </source>
</evidence>
<protein>
    <recommendedName>
        <fullName evidence="3">Alpha/beta hydrolase</fullName>
    </recommendedName>
</protein>
<dbReference type="AlphaFoldDB" id="A0A0N9N1Z4"/>
<gene>
    <name evidence="1" type="ORF">ACH46_06155</name>
</gene>
<reference evidence="1 2" key="2">
    <citation type="journal article" date="2017" name="Int. J. Syst. Evol. Microbiol.">
        <title>Gordonia phthalatica sp. nov., a di-n-butyl phthalate-degrading bacterium isolated from activated sludge.</title>
        <authorList>
            <person name="Jin D."/>
            <person name="Kong X."/>
            <person name="Jia M."/>
            <person name="Yu X."/>
            <person name="Wang X."/>
            <person name="Zhuang X."/>
            <person name="Deng Y."/>
            <person name="Bai Z."/>
        </authorList>
    </citation>
    <scope>NUCLEOTIDE SEQUENCE [LARGE SCALE GENOMIC DNA]</scope>
    <source>
        <strain evidence="1 2">QH-11</strain>
    </source>
</reference>
<reference evidence="2" key="1">
    <citation type="submission" date="2015-06" db="EMBL/GenBank/DDBJ databases">
        <title>Complete genome sequence and metabolic analysis of phthalate degradation pathway in Gordonia sp. QH-11.</title>
        <authorList>
            <person name="Jin D."/>
            <person name="Kong X."/>
            <person name="Bai Z."/>
        </authorList>
    </citation>
    <scope>NUCLEOTIDE SEQUENCE [LARGE SCALE GENOMIC DNA]</scope>
    <source>
        <strain evidence="2">QH-11</strain>
    </source>
</reference>
<dbReference type="PATRIC" id="fig|1136941.3.peg.1259"/>
<organism evidence="1 2">
    <name type="scientific">Gordonia phthalatica</name>
    <dbReference type="NCBI Taxonomy" id="1136941"/>
    <lineage>
        <taxon>Bacteria</taxon>
        <taxon>Bacillati</taxon>
        <taxon>Actinomycetota</taxon>
        <taxon>Actinomycetes</taxon>
        <taxon>Mycobacteriales</taxon>
        <taxon>Gordoniaceae</taxon>
        <taxon>Gordonia</taxon>
    </lineage>
</organism>
<accession>A0A0N9N1Z4</accession>
<keyword evidence="2" id="KW-1185">Reference proteome</keyword>
<sequence length="300" mass="31008">MFGNKKVVAPPPDKLMTELARRGPNKVDRGDLGIVGMSGQLFAPRTGRDLPAIAFGHGWLVGSARYRDLLFHLASWGIVVAAPDGSRGLFPSDIELGTDLRAAATVVSSVRLGTGAITVDPARIGIAGHGFGAAAAVRAASDAILLGRPPIRVKALASVFPAPTTADLTAAASTVTVPSLVLAGSAHLSSMTGNALDVAENLAGDVAFRTLAGTDARDLIETPSVKSLIGVNGADRSVHKAVRAQLTGFFLHQLTGDEKYAAFSDPDVTMGDALAVDLPNEERPELDHVSQLLGSKPRSA</sequence>
<dbReference type="PANTHER" id="PTHR33428:SF14">
    <property type="entry name" value="CARBOXYLESTERASE TYPE B DOMAIN-CONTAINING PROTEIN"/>
    <property type="match status" value="1"/>
</dbReference>
<dbReference type="ESTHER" id="9actn-a0a0n9n1z4">
    <property type="family name" value="Chlorophyllase"/>
</dbReference>
<dbReference type="STRING" id="1136941.ACH46_06155"/>
<name>A0A0N9N1Z4_9ACTN</name>
<dbReference type="EMBL" id="CP011853">
    <property type="protein sequence ID" value="ALG84165.1"/>
    <property type="molecule type" value="Genomic_DNA"/>
</dbReference>
<dbReference type="Gene3D" id="3.40.50.1820">
    <property type="entry name" value="alpha/beta hydrolase"/>
    <property type="match status" value="1"/>
</dbReference>
<proteinExistence type="predicted"/>
<dbReference type="PANTHER" id="PTHR33428">
    <property type="entry name" value="CHLOROPHYLLASE-2, CHLOROPLASTIC"/>
    <property type="match status" value="1"/>
</dbReference>
<dbReference type="KEGG" id="goq:ACH46_06155"/>
<dbReference type="Proteomes" id="UP000063789">
    <property type="component" value="Chromosome"/>
</dbReference>
<dbReference type="SUPFAM" id="SSF53474">
    <property type="entry name" value="alpha/beta-Hydrolases"/>
    <property type="match status" value="1"/>
</dbReference>